<dbReference type="SUPFAM" id="SSF52540">
    <property type="entry name" value="P-loop containing nucleoside triphosphate hydrolases"/>
    <property type="match status" value="1"/>
</dbReference>
<feature type="coiled-coil region" evidence="1">
    <location>
        <begin position="198"/>
        <end position="318"/>
    </location>
</feature>
<organism evidence="5 6">
    <name type="scientific">Candidatus Intestinimonas pullistercoris</name>
    <dbReference type="NCBI Taxonomy" id="2838623"/>
    <lineage>
        <taxon>Bacteria</taxon>
        <taxon>Bacillati</taxon>
        <taxon>Bacillota</taxon>
        <taxon>Clostridia</taxon>
        <taxon>Eubacteriales</taxon>
        <taxon>Intestinimonas</taxon>
    </lineage>
</organism>
<dbReference type="InterPro" id="IPR027417">
    <property type="entry name" value="P-loop_NTPase"/>
</dbReference>
<dbReference type="InterPro" id="IPR038734">
    <property type="entry name" value="YhaN_AAA"/>
</dbReference>
<reference evidence="5" key="2">
    <citation type="submission" date="2021-04" db="EMBL/GenBank/DDBJ databases">
        <authorList>
            <person name="Gilroy R."/>
        </authorList>
    </citation>
    <scope>NUCLEOTIDE SEQUENCE</scope>
    <source>
        <strain evidence="5">CHK186-1790</strain>
    </source>
</reference>
<evidence type="ECO:0000313" key="5">
    <source>
        <dbReference type="EMBL" id="HJC40721.1"/>
    </source>
</evidence>
<sequence length="732" mass="79511">MKIKKMTATFGRLEGEVLELREGLNVLELPNEGGKSTWCAFLRAMFYGIPTRERDTRTALAEKNRYQPWSGSPMAGEMLLTWGGRDLILRRSPKGASPFGGFQAVYADTNEPVPGLTGENCGQVLLGVSREVFQRSAFVGQSGAAVDGDPELERRIAALVSSGEETVSYTEAEKALRGWLNRRRHNQTGLIPRLEGELEEVERQLSLTTHTLRRAAEAQVQVEELERRKASLEAEHAAQRARQLWFQAEQHRSAAAGLAEARAEVERLEGEAGPLPSKEALRSAQEDLAYLKTLEANIKEAQNQRGPAREAVDRAEEAAQDPLFPDMGPDQAWQQASGDAARARELEKGKEAVPTVSGALLLLAALCFGGAAAFSGQLLFLAAAGLGAAGGACFLLAARRAKGRRLRERAQLLARYGADYPDDILARANAYREKWVSVEEARRGAEAVESSIAGLTARREALWRQLLDFVRPFAPTVRDQFGVSAALSRALSYDERLSTARVRLEGAEKLAASLPAPQGEAPKTAPPPSPHTAQQTAAALSAVSGELSRLQAELAHIQGQRSALGDPVELEARREALEAQLEQRRLEHRALSAALEVLGQANEQLRARFSPALDRRAGELFSALTGGKYDAVSLTRELDASAREAGAVLPHRALSLSQGTVDQLYLAVRLAVCELALPAEDPAPLVLDDTLANFDDRRAALALELLQALSRDRQILLFTCHSREKALLAARG</sequence>
<evidence type="ECO:0000313" key="6">
    <source>
        <dbReference type="Proteomes" id="UP000823882"/>
    </source>
</evidence>
<keyword evidence="3" id="KW-0472">Membrane</keyword>
<keyword evidence="3" id="KW-1133">Transmembrane helix</keyword>
<accession>A0A9D2NZY5</accession>
<evidence type="ECO:0000256" key="1">
    <source>
        <dbReference type="SAM" id="Coils"/>
    </source>
</evidence>
<feature type="domain" description="YhaN AAA" evidence="4">
    <location>
        <begin position="1"/>
        <end position="55"/>
    </location>
</feature>
<feature type="transmembrane region" description="Helical" evidence="3">
    <location>
        <begin position="378"/>
        <end position="398"/>
    </location>
</feature>
<feature type="region of interest" description="Disordered" evidence="2">
    <location>
        <begin position="513"/>
        <end position="534"/>
    </location>
</feature>
<reference evidence="5" key="1">
    <citation type="journal article" date="2021" name="PeerJ">
        <title>Extensive microbial diversity within the chicken gut microbiome revealed by metagenomics and culture.</title>
        <authorList>
            <person name="Gilroy R."/>
            <person name="Ravi A."/>
            <person name="Getino M."/>
            <person name="Pursley I."/>
            <person name="Horton D.L."/>
            <person name="Alikhan N.F."/>
            <person name="Baker D."/>
            <person name="Gharbi K."/>
            <person name="Hall N."/>
            <person name="Watson M."/>
            <person name="Adriaenssens E.M."/>
            <person name="Foster-Nyarko E."/>
            <person name="Jarju S."/>
            <person name="Secka A."/>
            <person name="Antonio M."/>
            <person name="Oren A."/>
            <person name="Chaudhuri R.R."/>
            <person name="La Ragione R."/>
            <person name="Hildebrand F."/>
            <person name="Pallen M.J."/>
        </authorList>
    </citation>
    <scope>NUCLEOTIDE SEQUENCE</scope>
    <source>
        <strain evidence="5">CHK186-1790</strain>
    </source>
</reference>
<dbReference type="Proteomes" id="UP000823882">
    <property type="component" value="Unassembled WGS sequence"/>
</dbReference>
<keyword evidence="3" id="KW-0812">Transmembrane</keyword>
<evidence type="ECO:0000256" key="2">
    <source>
        <dbReference type="SAM" id="MobiDB-lite"/>
    </source>
</evidence>
<dbReference type="PANTHER" id="PTHR41259">
    <property type="entry name" value="DOUBLE-STRAND BREAK REPAIR RAD50 ATPASE, PUTATIVE-RELATED"/>
    <property type="match status" value="1"/>
</dbReference>
<protein>
    <submittedName>
        <fullName evidence="5">AAA family ATPase</fullName>
    </submittedName>
</protein>
<evidence type="ECO:0000259" key="4">
    <source>
        <dbReference type="Pfam" id="PF13514"/>
    </source>
</evidence>
<name>A0A9D2NZY5_9FIRM</name>
<gene>
    <name evidence="5" type="ORF">H9701_04115</name>
</gene>
<proteinExistence type="predicted"/>
<feature type="transmembrane region" description="Helical" evidence="3">
    <location>
        <begin position="352"/>
        <end position="372"/>
    </location>
</feature>
<dbReference type="Gene3D" id="3.40.50.300">
    <property type="entry name" value="P-loop containing nucleotide triphosphate hydrolases"/>
    <property type="match status" value="2"/>
</dbReference>
<dbReference type="PANTHER" id="PTHR41259:SF1">
    <property type="entry name" value="DOUBLE-STRAND BREAK REPAIR RAD50 ATPASE, PUTATIVE-RELATED"/>
    <property type="match status" value="1"/>
</dbReference>
<dbReference type="Pfam" id="PF13514">
    <property type="entry name" value="AAA_27"/>
    <property type="match status" value="1"/>
</dbReference>
<dbReference type="EMBL" id="DWWJ01000079">
    <property type="protein sequence ID" value="HJC40721.1"/>
    <property type="molecule type" value="Genomic_DNA"/>
</dbReference>
<dbReference type="AlphaFoldDB" id="A0A9D2NZY5"/>
<evidence type="ECO:0000256" key="3">
    <source>
        <dbReference type="SAM" id="Phobius"/>
    </source>
</evidence>
<comment type="caution">
    <text evidence="5">The sequence shown here is derived from an EMBL/GenBank/DDBJ whole genome shotgun (WGS) entry which is preliminary data.</text>
</comment>
<keyword evidence="1" id="KW-0175">Coiled coil</keyword>